<evidence type="ECO:0000259" key="4">
    <source>
        <dbReference type="Pfam" id="PF13947"/>
    </source>
</evidence>
<proteinExistence type="predicted"/>
<dbReference type="AlphaFoldDB" id="A0AA41VCN3"/>
<reference evidence="5" key="1">
    <citation type="submission" date="2022-03" db="EMBL/GenBank/DDBJ databases">
        <title>A functionally conserved STORR gene fusion in Papaver species that diverged 16.8 million years ago.</title>
        <authorList>
            <person name="Catania T."/>
        </authorList>
    </citation>
    <scope>NUCLEOTIDE SEQUENCE</scope>
    <source>
        <strain evidence="5">S-191538</strain>
    </source>
</reference>
<protein>
    <recommendedName>
        <fullName evidence="4">Wall-associated receptor kinase galacturonan-binding domain-containing protein</fullName>
    </recommendedName>
</protein>
<dbReference type="Pfam" id="PF13947">
    <property type="entry name" value="GUB_WAK_bind"/>
    <property type="match status" value="1"/>
</dbReference>
<comment type="subcellular location">
    <subcellularLocation>
        <location evidence="1">Membrane</location>
        <topology evidence="1">Single-pass membrane protein</topology>
    </subcellularLocation>
</comment>
<dbReference type="EMBL" id="JAJJMA010193929">
    <property type="protein sequence ID" value="MCL7038780.1"/>
    <property type="molecule type" value="Genomic_DNA"/>
</dbReference>
<accession>A0AA41VCN3</accession>
<dbReference type="GO" id="GO:0030247">
    <property type="term" value="F:polysaccharide binding"/>
    <property type="evidence" value="ECO:0007669"/>
    <property type="project" value="InterPro"/>
</dbReference>
<feature type="signal peptide" evidence="3">
    <location>
        <begin position="1"/>
        <end position="17"/>
    </location>
</feature>
<evidence type="ECO:0000313" key="6">
    <source>
        <dbReference type="Proteomes" id="UP001177140"/>
    </source>
</evidence>
<name>A0AA41VCN3_PAPNU</name>
<gene>
    <name evidence="5" type="ORF">MKW94_014714</name>
</gene>
<dbReference type="PANTHER" id="PTHR33491">
    <property type="entry name" value="OSJNBA0016N04.9 PROTEIN"/>
    <property type="match status" value="1"/>
</dbReference>
<evidence type="ECO:0000256" key="2">
    <source>
        <dbReference type="ARBA" id="ARBA00022729"/>
    </source>
</evidence>
<evidence type="ECO:0000256" key="1">
    <source>
        <dbReference type="ARBA" id="ARBA00004167"/>
    </source>
</evidence>
<comment type="caution">
    <text evidence="5">The sequence shown here is derived from an EMBL/GenBank/DDBJ whole genome shotgun (WGS) entry which is preliminary data.</text>
</comment>
<evidence type="ECO:0000256" key="3">
    <source>
        <dbReference type="SAM" id="SignalP"/>
    </source>
</evidence>
<keyword evidence="6" id="KW-1185">Reference proteome</keyword>
<feature type="domain" description="Wall-associated receptor kinase galacturonan-binding" evidence="4">
    <location>
        <begin position="30"/>
        <end position="94"/>
    </location>
</feature>
<dbReference type="InterPro" id="IPR025287">
    <property type="entry name" value="WAK_GUB"/>
</dbReference>
<organism evidence="5 6">
    <name type="scientific">Papaver nudicaule</name>
    <name type="common">Iceland poppy</name>
    <dbReference type="NCBI Taxonomy" id="74823"/>
    <lineage>
        <taxon>Eukaryota</taxon>
        <taxon>Viridiplantae</taxon>
        <taxon>Streptophyta</taxon>
        <taxon>Embryophyta</taxon>
        <taxon>Tracheophyta</taxon>
        <taxon>Spermatophyta</taxon>
        <taxon>Magnoliopsida</taxon>
        <taxon>Ranunculales</taxon>
        <taxon>Papaveraceae</taxon>
        <taxon>Papaveroideae</taxon>
        <taxon>Papaver</taxon>
    </lineage>
</organism>
<keyword evidence="2 3" id="KW-0732">Signal</keyword>
<evidence type="ECO:0000313" key="5">
    <source>
        <dbReference type="EMBL" id="MCL7038780.1"/>
    </source>
</evidence>
<sequence length="307" mass="33317">MFLPLLFLLQLSRLALASSTTQLPQTKPGCEAKCGNITIPYPFGIGPRENECSLTGDRSLLYNITCDTSLNPPKPFLSLGTDKFSGKYNIIELLSISDTEVRVKTVLATLCYDYKTGNETLEESMVFISVAKTPFTISSTKNSLFGIGCESYASITANNLNAFTRCNTNCETRENVIDGSCSGNGCCQTPLFKGIKDFDYMIDGPLNTTSETISFSPCSYAFIGESDQYSFSALDFGGSSFGTRERNVPVVLDWAIGGKTCEEAQKDLSTFACQKYSNCSNSDNVPGYFCTCITGFAGNPYLSTGCE</sequence>
<dbReference type="Proteomes" id="UP001177140">
    <property type="component" value="Unassembled WGS sequence"/>
</dbReference>
<dbReference type="GO" id="GO:0016020">
    <property type="term" value="C:membrane"/>
    <property type="evidence" value="ECO:0007669"/>
    <property type="project" value="UniProtKB-SubCell"/>
</dbReference>
<feature type="non-terminal residue" evidence="5">
    <location>
        <position position="307"/>
    </location>
</feature>
<feature type="chain" id="PRO_5041221797" description="Wall-associated receptor kinase galacturonan-binding domain-containing protein" evidence="3">
    <location>
        <begin position="18"/>
        <end position="307"/>
    </location>
</feature>